<dbReference type="Proteomes" id="UP000674938">
    <property type="component" value="Unassembled WGS sequence"/>
</dbReference>
<proteinExistence type="predicted"/>
<dbReference type="EMBL" id="JAEEGA010000012">
    <property type="protein sequence ID" value="MBP1042808.1"/>
    <property type="molecule type" value="Genomic_DNA"/>
</dbReference>
<sequence length="116" mass="13119">MMLYNEEKKSLGNTSPYGLNYSPKKGVSLKEGDVIYFVGEIFYMRGLAVQDFRELKLGFEDQSAIIYEGQSKQLKVTNERNEEVPLAKVNLTYDKNMIKIDDKGMVTGIKLGKGVI</sequence>
<comment type="caution">
    <text evidence="1">The sequence shown here is derived from an EMBL/GenBank/DDBJ whole genome shotgun (WGS) entry which is preliminary data.</text>
</comment>
<accession>A0A940SXX2</accession>
<dbReference type="AlphaFoldDB" id="A0A940SXX2"/>
<reference evidence="1" key="1">
    <citation type="submission" date="2020-12" db="EMBL/GenBank/DDBJ databases">
        <title>Vagococcus allomyrinae sp. nov. and Enterococcus lavae sp. nov., isolated from the larvae of Allomyrina dichotoma.</title>
        <authorList>
            <person name="Lee S.D."/>
        </authorList>
    </citation>
    <scope>NUCLEOTIDE SEQUENCE</scope>
    <source>
        <strain evidence="1">BWB3-3</strain>
    </source>
</reference>
<keyword evidence="2" id="KW-1185">Reference proteome</keyword>
<gene>
    <name evidence="1" type="ORF">I6N95_17460</name>
</gene>
<evidence type="ECO:0000313" key="2">
    <source>
        <dbReference type="Proteomes" id="UP000674938"/>
    </source>
</evidence>
<evidence type="ECO:0000313" key="1">
    <source>
        <dbReference type="EMBL" id="MBP1042808.1"/>
    </source>
</evidence>
<organism evidence="1 2">
    <name type="scientific">Vagococcus allomyrinae</name>
    <dbReference type="NCBI Taxonomy" id="2794353"/>
    <lineage>
        <taxon>Bacteria</taxon>
        <taxon>Bacillati</taxon>
        <taxon>Bacillota</taxon>
        <taxon>Bacilli</taxon>
        <taxon>Lactobacillales</taxon>
        <taxon>Enterococcaceae</taxon>
        <taxon>Vagococcus</taxon>
    </lineage>
</organism>
<protein>
    <submittedName>
        <fullName evidence="1">Uncharacterized protein</fullName>
    </submittedName>
</protein>
<name>A0A940SXX2_9ENTE</name>